<dbReference type="Proteomes" id="UP000604481">
    <property type="component" value="Unassembled WGS sequence"/>
</dbReference>
<evidence type="ECO:0000256" key="1">
    <source>
        <dbReference type="SAM" id="MobiDB-lite"/>
    </source>
</evidence>
<feature type="region of interest" description="Disordered" evidence="1">
    <location>
        <begin position="221"/>
        <end position="240"/>
    </location>
</feature>
<dbReference type="RefSeq" id="WP_194114286.1">
    <property type="nucleotide sequence ID" value="NZ_JADFUA010000001.1"/>
</dbReference>
<comment type="caution">
    <text evidence="3">The sequence shown here is derived from an EMBL/GenBank/DDBJ whole genome shotgun (WGS) entry which is preliminary data.</text>
</comment>
<evidence type="ECO:0000256" key="2">
    <source>
        <dbReference type="SAM" id="Phobius"/>
    </source>
</evidence>
<dbReference type="NCBIfam" id="TIGR02532">
    <property type="entry name" value="IV_pilin_GFxxxE"/>
    <property type="match status" value="1"/>
</dbReference>
<feature type="transmembrane region" description="Helical" evidence="2">
    <location>
        <begin position="12"/>
        <end position="33"/>
    </location>
</feature>
<evidence type="ECO:0000313" key="4">
    <source>
        <dbReference type="Proteomes" id="UP000604481"/>
    </source>
</evidence>
<evidence type="ECO:0000313" key="3">
    <source>
        <dbReference type="EMBL" id="MBE9607771.1"/>
    </source>
</evidence>
<keyword evidence="2" id="KW-0472">Membrane</keyword>
<feature type="compositionally biased region" description="Polar residues" evidence="1">
    <location>
        <begin position="221"/>
        <end position="232"/>
    </location>
</feature>
<gene>
    <name evidence="3" type="ORF">INR99_00255</name>
</gene>
<keyword evidence="2" id="KW-0812">Transmembrane</keyword>
<reference evidence="3 4" key="1">
    <citation type="submission" date="2020-10" db="EMBL/GenBank/DDBJ databases">
        <title>The genome sequence of Chitinilyticum litopenaei 4Y14.</title>
        <authorList>
            <person name="Liu Y."/>
        </authorList>
    </citation>
    <scope>NUCLEOTIDE SEQUENCE [LARGE SCALE GENOMIC DNA]</scope>
    <source>
        <strain evidence="3 4">4Y14</strain>
    </source>
</reference>
<organism evidence="3 4">
    <name type="scientific">Chitinilyticum piscinae</name>
    <dbReference type="NCBI Taxonomy" id="2866724"/>
    <lineage>
        <taxon>Bacteria</taxon>
        <taxon>Pseudomonadati</taxon>
        <taxon>Pseudomonadota</taxon>
        <taxon>Betaproteobacteria</taxon>
        <taxon>Neisseriales</taxon>
        <taxon>Chitinibacteraceae</taxon>
        <taxon>Chitinilyticum</taxon>
    </lineage>
</organism>
<dbReference type="EMBL" id="JADFUA010000001">
    <property type="protein sequence ID" value="MBE9607771.1"/>
    <property type="molecule type" value="Genomic_DNA"/>
</dbReference>
<keyword evidence="2" id="KW-1133">Transmembrane helix</keyword>
<keyword evidence="4" id="KW-1185">Reference proteome</keyword>
<dbReference type="InterPro" id="IPR012902">
    <property type="entry name" value="N_methyl_site"/>
</dbReference>
<protein>
    <submittedName>
        <fullName evidence="3">Prepilin-type N-terminal cleavage/methylation domain-containing protein</fullName>
    </submittedName>
</protein>
<accession>A0A8J7FKJ2</accession>
<proteinExistence type="predicted"/>
<dbReference type="AlphaFoldDB" id="A0A8J7FKJ2"/>
<sequence length="240" mass="25460">MAQVNYHYEQGYTLIELLIAVALAVLALGALGYQMSAQLTANRAQLRMQKTTADLRSVLDIIAQDLKRAGFASTTDQAVITAFSQKSNYTLYQLTQNTPVTCVTFAYDRDSDGALDANEGFAYAFDSANKTIRAYQGATPNCSNLTAAGWTALTNPAQTAISSLTFTLQAPGTPATAPTETQKGVCPFNIAITISGESVQKSGTPFTGTQTLLVKVRNDSSSYLSGSNCNYPTPTPAPAP</sequence>
<dbReference type="PROSITE" id="PS00409">
    <property type="entry name" value="PROKAR_NTER_METHYL"/>
    <property type="match status" value="1"/>
</dbReference>
<dbReference type="Pfam" id="PF07963">
    <property type="entry name" value="N_methyl"/>
    <property type="match status" value="1"/>
</dbReference>
<name>A0A8J7FKJ2_9NEIS</name>